<proteinExistence type="inferred from homology"/>
<feature type="transmembrane region" description="Helical" evidence="4">
    <location>
        <begin position="280"/>
        <end position="298"/>
    </location>
</feature>
<dbReference type="InterPro" id="IPR020846">
    <property type="entry name" value="MFS_dom"/>
</dbReference>
<dbReference type="PANTHER" id="PTHR11360">
    <property type="entry name" value="MONOCARBOXYLATE TRANSPORTER"/>
    <property type="match status" value="1"/>
</dbReference>
<name>A0A6S6WAE0_9PLEO</name>
<dbReference type="GO" id="GO:0022857">
    <property type="term" value="F:transmembrane transporter activity"/>
    <property type="evidence" value="ECO:0007669"/>
    <property type="project" value="InterPro"/>
</dbReference>
<organism evidence="6 7">
    <name type="scientific">Pyrenophora teres f. teres</name>
    <dbReference type="NCBI Taxonomy" id="97479"/>
    <lineage>
        <taxon>Eukaryota</taxon>
        <taxon>Fungi</taxon>
        <taxon>Dikarya</taxon>
        <taxon>Ascomycota</taxon>
        <taxon>Pezizomycotina</taxon>
        <taxon>Dothideomycetes</taxon>
        <taxon>Pleosporomycetidae</taxon>
        <taxon>Pleosporales</taxon>
        <taxon>Pleosporineae</taxon>
        <taxon>Pleosporaceae</taxon>
        <taxon>Pyrenophora</taxon>
    </lineage>
</organism>
<evidence type="ECO:0000256" key="2">
    <source>
        <dbReference type="ARBA" id="ARBA00006727"/>
    </source>
</evidence>
<feature type="transmembrane region" description="Helical" evidence="4">
    <location>
        <begin position="144"/>
        <end position="161"/>
    </location>
</feature>
<evidence type="ECO:0000256" key="3">
    <source>
        <dbReference type="SAM" id="MobiDB-lite"/>
    </source>
</evidence>
<feature type="transmembrane region" description="Helical" evidence="4">
    <location>
        <begin position="118"/>
        <end position="138"/>
    </location>
</feature>
<dbReference type="Pfam" id="PF07690">
    <property type="entry name" value="MFS_1"/>
    <property type="match status" value="1"/>
</dbReference>
<comment type="subcellular location">
    <subcellularLocation>
        <location evidence="1">Membrane</location>
        <topology evidence="1">Multi-pass membrane protein</topology>
    </subcellularLocation>
</comment>
<dbReference type="EMBL" id="HG992984">
    <property type="protein sequence ID" value="CAE7199388.1"/>
    <property type="molecule type" value="Genomic_DNA"/>
</dbReference>
<reference evidence="6" key="1">
    <citation type="submission" date="2021-02" db="EMBL/GenBank/DDBJ databases">
        <authorList>
            <person name="Syme A R."/>
            <person name="Syme A R."/>
            <person name="Moolhuijzen P."/>
        </authorList>
    </citation>
    <scope>NUCLEOTIDE SEQUENCE</scope>
    <source>
        <strain evidence="6">W1-1</strain>
    </source>
</reference>
<dbReference type="Gene3D" id="1.20.1250.20">
    <property type="entry name" value="MFS general substrate transporter like domains"/>
    <property type="match status" value="1"/>
</dbReference>
<dbReference type="InterPro" id="IPR011701">
    <property type="entry name" value="MFS"/>
</dbReference>
<feature type="transmembrane region" description="Helical" evidence="4">
    <location>
        <begin position="78"/>
        <end position="106"/>
    </location>
</feature>
<feature type="compositionally biased region" description="Low complexity" evidence="3">
    <location>
        <begin position="33"/>
        <end position="45"/>
    </location>
</feature>
<dbReference type="SUPFAM" id="SSF103473">
    <property type="entry name" value="MFS general substrate transporter"/>
    <property type="match status" value="1"/>
</dbReference>
<dbReference type="InterPro" id="IPR036259">
    <property type="entry name" value="MFS_trans_sf"/>
</dbReference>
<evidence type="ECO:0000313" key="6">
    <source>
        <dbReference type="EMBL" id="CAE7199388.1"/>
    </source>
</evidence>
<accession>A0A6S6WAE0</accession>
<sequence>MYYNTLAKFPSLLQYHGTQLWLYTTTIPHHVLPQQTPHTHPSTPSSPNPDMEKSPSGQPTRTPSITALGPAPDGGLTAWLNCAAAFCIFFCCLGFTSCFGVLQEYYSTHQLHDHSMNAIAWIGSLAGFIQFVGGVVGGPVFDRWGVWVCIFFSIYLLKSIIRPATLLYILGLMLLSLCTHYPHFILAQSLLMGSAVAFLQFLAFALMGHYFDKRRAAALGIIVSGSSVGGLVFPIVLSKLLNCSSGASLGFGWSIRIVAFVMAPFMLFACVVLRPRFPCGNTIALTGLLAVILVRTSSFPR</sequence>
<feature type="transmembrane region" description="Helical" evidence="4">
    <location>
        <begin position="218"/>
        <end position="241"/>
    </location>
</feature>
<protein>
    <submittedName>
        <fullName evidence="6">MFS general substrate transporter</fullName>
    </submittedName>
</protein>
<feature type="transmembrane region" description="Helical" evidence="4">
    <location>
        <begin position="253"/>
        <end position="273"/>
    </location>
</feature>
<evidence type="ECO:0000259" key="5">
    <source>
        <dbReference type="PROSITE" id="PS50850"/>
    </source>
</evidence>
<feature type="domain" description="Major facilitator superfamily (MFS) profile" evidence="5">
    <location>
        <begin position="67"/>
        <end position="301"/>
    </location>
</feature>
<evidence type="ECO:0000256" key="1">
    <source>
        <dbReference type="ARBA" id="ARBA00004141"/>
    </source>
</evidence>
<feature type="region of interest" description="Disordered" evidence="3">
    <location>
        <begin position="33"/>
        <end position="66"/>
    </location>
</feature>
<feature type="compositionally biased region" description="Polar residues" evidence="3">
    <location>
        <begin position="55"/>
        <end position="65"/>
    </location>
</feature>
<dbReference type="Proteomes" id="UP000472372">
    <property type="component" value="Chromosome 8"/>
</dbReference>
<dbReference type="GO" id="GO:0016020">
    <property type="term" value="C:membrane"/>
    <property type="evidence" value="ECO:0007669"/>
    <property type="project" value="UniProtKB-SubCell"/>
</dbReference>
<dbReference type="InterPro" id="IPR050327">
    <property type="entry name" value="Proton-linked_MCT"/>
</dbReference>
<evidence type="ECO:0000256" key="4">
    <source>
        <dbReference type="SAM" id="Phobius"/>
    </source>
</evidence>
<dbReference type="PANTHER" id="PTHR11360:SF319">
    <property type="entry name" value="MAJOR FACILITATOR SUPERFAMILY (MFS) PROFILE DOMAIN-CONTAINING PROTEIN"/>
    <property type="match status" value="1"/>
</dbReference>
<comment type="similarity">
    <text evidence="2">Belongs to the major facilitator superfamily. Monocarboxylate porter (TC 2.A.1.13) family.</text>
</comment>
<gene>
    <name evidence="6" type="ORF">PTTW11_08448</name>
</gene>
<keyword evidence="4" id="KW-1133">Transmembrane helix</keyword>
<dbReference type="AlphaFoldDB" id="A0A6S6WAE0"/>
<keyword evidence="4" id="KW-0472">Membrane</keyword>
<dbReference type="PROSITE" id="PS50850">
    <property type="entry name" value="MFS"/>
    <property type="match status" value="1"/>
</dbReference>
<evidence type="ECO:0000313" key="7">
    <source>
        <dbReference type="Proteomes" id="UP000472372"/>
    </source>
</evidence>
<feature type="transmembrane region" description="Helical" evidence="4">
    <location>
        <begin position="190"/>
        <end position="211"/>
    </location>
</feature>
<keyword evidence="4" id="KW-0812">Transmembrane</keyword>